<evidence type="ECO:0000256" key="3">
    <source>
        <dbReference type="ARBA" id="ARBA00022475"/>
    </source>
</evidence>
<accession>A0A5E4QKM4</accession>
<evidence type="ECO:0000256" key="1">
    <source>
        <dbReference type="ARBA" id="ARBA00004236"/>
    </source>
</evidence>
<comment type="similarity">
    <text evidence="2">Belongs to the CD36 family.</text>
</comment>
<feature type="transmembrane region" description="Helical" evidence="8">
    <location>
        <begin position="53"/>
        <end position="74"/>
    </location>
</feature>
<organism evidence="9 10">
    <name type="scientific">Leptidea sinapis</name>
    <dbReference type="NCBI Taxonomy" id="189913"/>
    <lineage>
        <taxon>Eukaryota</taxon>
        <taxon>Metazoa</taxon>
        <taxon>Ecdysozoa</taxon>
        <taxon>Arthropoda</taxon>
        <taxon>Hexapoda</taxon>
        <taxon>Insecta</taxon>
        <taxon>Pterygota</taxon>
        <taxon>Neoptera</taxon>
        <taxon>Endopterygota</taxon>
        <taxon>Lepidoptera</taxon>
        <taxon>Glossata</taxon>
        <taxon>Ditrysia</taxon>
        <taxon>Papilionoidea</taxon>
        <taxon>Pieridae</taxon>
        <taxon>Dismorphiinae</taxon>
        <taxon>Leptidea</taxon>
    </lineage>
</organism>
<evidence type="ECO:0000256" key="7">
    <source>
        <dbReference type="ARBA" id="ARBA00023180"/>
    </source>
</evidence>
<dbReference type="Proteomes" id="UP000324832">
    <property type="component" value="Unassembled WGS sequence"/>
</dbReference>
<evidence type="ECO:0000256" key="8">
    <source>
        <dbReference type="SAM" id="Phobius"/>
    </source>
</evidence>
<protein>
    <submittedName>
        <fullName evidence="9">Uncharacterized protein</fullName>
    </submittedName>
</protein>
<dbReference type="Pfam" id="PF01130">
    <property type="entry name" value="CD36"/>
    <property type="match status" value="1"/>
</dbReference>
<keyword evidence="3" id="KW-1003">Cell membrane</keyword>
<dbReference type="EMBL" id="FZQP02003834">
    <property type="protein sequence ID" value="VVC98853.1"/>
    <property type="molecule type" value="Genomic_DNA"/>
</dbReference>
<keyword evidence="5 8" id="KW-1133">Transmembrane helix</keyword>
<dbReference type="InterPro" id="IPR002159">
    <property type="entry name" value="CD36_fam"/>
</dbReference>
<proteinExistence type="inferred from homology"/>
<dbReference type="GO" id="GO:0005886">
    <property type="term" value="C:plasma membrane"/>
    <property type="evidence" value="ECO:0007669"/>
    <property type="project" value="UniProtKB-SubCell"/>
</dbReference>
<name>A0A5E4QKM4_9NEOP</name>
<keyword evidence="7" id="KW-0325">Glycoprotein</keyword>
<evidence type="ECO:0000313" key="10">
    <source>
        <dbReference type="Proteomes" id="UP000324832"/>
    </source>
</evidence>
<keyword evidence="4 8" id="KW-0812">Transmembrane</keyword>
<keyword evidence="6 8" id="KW-0472">Membrane</keyword>
<evidence type="ECO:0000256" key="4">
    <source>
        <dbReference type="ARBA" id="ARBA00022692"/>
    </source>
</evidence>
<keyword evidence="10" id="KW-1185">Reference proteome</keyword>
<evidence type="ECO:0000256" key="5">
    <source>
        <dbReference type="ARBA" id="ARBA00022989"/>
    </source>
</evidence>
<gene>
    <name evidence="9" type="ORF">LSINAPIS_LOCUS9861</name>
</gene>
<sequence>MAEEEREIMVIFFLMNCRFMNQANLCLRLRLLGFPSRPRDKEMVKYMSSVGQSVWGVLLIAISIGGFIVSLPPYEWWSDPPDELLMRIYIFNVTNHDRFLNGLDAKINVEEIDMPRPYHRRNRRSYVSPAYEEN</sequence>
<reference evidence="9 10" key="1">
    <citation type="submission" date="2017-07" db="EMBL/GenBank/DDBJ databases">
        <authorList>
            <person name="Talla V."/>
            <person name="Backstrom N."/>
        </authorList>
    </citation>
    <scope>NUCLEOTIDE SEQUENCE [LARGE SCALE GENOMIC DNA]</scope>
</reference>
<dbReference type="AlphaFoldDB" id="A0A5E4QKM4"/>
<comment type="subcellular location">
    <subcellularLocation>
        <location evidence="1">Cell membrane</location>
    </subcellularLocation>
</comment>
<evidence type="ECO:0000313" key="9">
    <source>
        <dbReference type="EMBL" id="VVC98853.1"/>
    </source>
</evidence>
<evidence type="ECO:0000256" key="6">
    <source>
        <dbReference type="ARBA" id="ARBA00023136"/>
    </source>
</evidence>
<evidence type="ECO:0000256" key="2">
    <source>
        <dbReference type="ARBA" id="ARBA00010532"/>
    </source>
</evidence>